<feature type="compositionally biased region" description="Basic and acidic residues" evidence="1">
    <location>
        <begin position="333"/>
        <end position="347"/>
    </location>
</feature>
<reference evidence="4" key="1">
    <citation type="journal article" date="2019" name="Int. J. Syst. Evol. Microbiol.">
        <title>The Global Catalogue of Microorganisms (GCM) 10K type strain sequencing project: providing services to taxonomists for standard genome sequencing and annotation.</title>
        <authorList>
            <consortium name="The Broad Institute Genomics Platform"/>
            <consortium name="The Broad Institute Genome Sequencing Center for Infectious Disease"/>
            <person name="Wu L."/>
            <person name="Ma J."/>
        </authorList>
    </citation>
    <scope>NUCLEOTIDE SEQUENCE [LARGE SCALE GENOMIC DNA]</scope>
    <source>
        <strain evidence="4">JCM 17986</strain>
    </source>
</reference>
<feature type="chain" id="PRO_5047477421" evidence="2">
    <location>
        <begin position="34"/>
        <end position="403"/>
    </location>
</feature>
<dbReference type="Gene3D" id="2.50.20.10">
    <property type="entry name" value="Lipoprotein localisation LolA/LolB/LppX"/>
    <property type="match status" value="1"/>
</dbReference>
<gene>
    <name evidence="3" type="ORF">GCM10023205_61120</name>
</gene>
<keyword evidence="3" id="KW-0449">Lipoprotein</keyword>
<proteinExistence type="predicted"/>
<sequence>MPVVLRTAGKVALPLGVTALAAGAITYGPAAFADDSDPKLPVLTADQVVAKIAGATNETLSGTVDLTTDLGLPALPGRGSADPSGLVSGTHTLRVAVDGPDRQRIGIRADLAEYNIVHNGRDVWTYDSRRNAATHTLLPEQQAGQAGQTGQAKEPGTALPGAAITPQDAAAKLLDLAKQSGTTVTAAGTDKVAGRSAYKLRLAPAQPGSLLAGATVWADAETGVPLRVVVDTAKGGKPALDVGFTDVSFAKPAAGTFDFKPPSGAKVDEKNTAADDAAKNAKEPFDLTKLTAGFRGTEPKTHGEGWNTVVELRLPAGVSAKPSAPQPQAGGKDQTKDTKEAKKDRPGIADLLSKAGSRVSGPWGEGTLFSTRVATVLVTDDGRVFAGAVDGATLQQAAGTAAR</sequence>
<evidence type="ECO:0000256" key="1">
    <source>
        <dbReference type="SAM" id="MobiDB-lite"/>
    </source>
</evidence>
<evidence type="ECO:0000256" key="2">
    <source>
        <dbReference type="SAM" id="SignalP"/>
    </source>
</evidence>
<dbReference type="InterPro" id="IPR019207">
    <property type="entry name" value="DUF2092"/>
</dbReference>
<keyword evidence="4" id="KW-1185">Reference proteome</keyword>
<dbReference type="Proteomes" id="UP001500466">
    <property type="component" value="Unassembled WGS sequence"/>
</dbReference>
<organism evidence="3 4">
    <name type="scientific">Yinghuangia aomiensis</name>
    <dbReference type="NCBI Taxonomy" id="676205"/>
    <lineage>
        <taxon>Bacteria</taxon>
        <taxon>Bacillati</taxon>
        <taxon>Actinomycetota</taxon>
        <taxon>Actinomycetes</taxon>
        <taxon>Kitasatosporales</taxon>
        <taxon>Streptomycetaceae</taxon>
        <taxon>Yinghuangia</taxon>
    </lineage>
</organism>
<evidence type="ECO:0000313" key="3">
    <source>
        <dbReference type="EMBL" id="GAA4983167.1"/>
    </source>
</evidence>
<dbReference type="InterPro" id="IPR052944">
    <property type="entry name" value="Sporulation_related"/>
</dbReference>
<protein>
    <submittedName>
        <fullName evidence="3">Outer membrane lipoprotein carrier protein LolA</fullName>
    </submittedName>
</protein>
<dbReference type="PANTHER" id="PTHR37507:SF2">
    <property type="entry name" value="SPORULATION PROTEIN YDCC"/>
    <property type="match status" value="1"/>
</dbReference>
<feature type="compositionally biased region" description="Low complexity" evidence="1">
    <location>
        <begin position="141"/>
        <end position="152"/>
    </location>
</feature>
<name>A0ABP9HZQ2_9ACTN</name>
<dbReference type="SUPFAM" id="SSF89392">
    <property type="entry name" value="Prokaryotic lipoproteins and lipoprotein localization factors"/>
    <property type="match status" value="1"/>
</dbReference>
<feature type="region of interest" description="Disordered" evidence="1">
    <location>
        <begin position="318"/>
        <end position="347"/>
    </location>
</feature>
<dbReference type="EMBL" id="BAABHS010000026">
    <property type="protein sequence ID" value="GAA4983167.1"/>
    <property type="molecule type" value="Genomic_DNA"/>
</dbReference>
<dbReference type="PANTHER" id="PTHR37507">
    <property type="entry name" value="SPORULATION PROTEIN YDCC"/>
    <property type="match status" value="1"/>
</dbReference>
<comment type="caution">
    <text evidence="3">The sequence shown here is derived from an EMBL/GenBank/DDBJ whole genome shotgun (WGS) entry which is preliminary data.</text>
</comment>
<dbReference type="Pfam" id="PF09865">
    <property type="entry name" value="DUF2092"/>
    <property type="match status" value="1"/>
</dbReference>
<feature type="signal peptide" evidence="2">
    <location>
        <begin position="1"/>
        <end position="33"/>
    </location>
</feature>
<feature type="region of interest" description="Disordered" evidence="1">
    <location>
        <begin position="138"/>
        <end position="160"/>
    </location>
</feature>
<dbReference type="RefSeq" id="WP_345678969.1">
    <property type="nucleotide sequence ID" value="NZ_BAABHS010000026.1"/>
</dbReference>
<keyword evidence="2" id="KW-0732">Signal</keyword>
<evidence type="ECO:0000313" key="4">
    <source>
        <dbReference type="Proteomes" id="UP001500466"/>
    </source>
</evidence>
<accession>A0ABP9HZQ2</accession>
<dbReference type="InterPro" id="IPR029046">
    <property type="entry name" value="LolA/LolB/LppX"/>
</dbReference>